<dbReference type="GO" id="GO:0035312">
    <property type="term" value="F:5'-3' DNA exonuclease activity"/>
    <property type="evidence" value="ECO:0007669"/>
    <property type="project" value="TreeGrafter"/>
</dbReference>
<dbReference type="Pfam" id="PF13263">
    <property type="entry name" value="PHP_C"/>
    <property type="match status" value="1"/>
</dbReference>
<dbReference type="RefSeq" id="WP_270454175.1">
    <property type="nucleotide sequence ID" value="NZ_JADPIE010000004.1"/>
</dbReference>
<dbReference type="CDD" id="cd07432">
    <property type="entry name" value="PHP_HisPPase"/>
    <property type="match status" value="1"/>
</dbReference>
<organism evidence="2 3">
    <name type="scientific">Halonatronomonas betaini</name>
    <dbReference type="NCBI Taxonomy" id="2778430"/>
    <lineage>
        <taxon>Bacteria</taxon>
        <taxon>Bacillati</taxon>
        <taxon>Bacillota</taxon>
        <taxon>Clostridia</taxon>
        <taxon>Halanaerobiales</taxon>
        <taxon>Halarsenatibacteraceae</taxon>
        <taxon>Halonatronomonas</taxon>
    </lineage>
</organism>
<evidence type="ECO:0000259" key="1">
    <source>
        <dbReference type="SMART" id="SM00481"/>
    </source>
</evidence>
<dbReference type="AlphaFoldDB" id="A0A931AQR2"/>
<dbReference type="PANTHER" id="PTHR42924">
    <property type="entry name" value="EXONUCLEASE"/>
    <property type="match status" value="1"/>
</dbReference>
<name>A0A931AQR2_9FIRM</name>
<dbReference type="SUPFAM" id="SSF89550">
    <property type="entry name" value="PHP domain-like"/>
    <property type="match status" value="1"/>
</dbReference>
<dbReference type="Pfam" id="PF02811">
    <property type="entry name" value="PHP"/>
    <property type="match status" value="1"/>
</dbReference>
<dbReference type="InterPro" id="IPR003141">
    <property type="entry name" value="Pol/His_phosphatase_N"/>
</dbReference>
<dbReference type="EMBL" id="JADPIE010000004">
    <property type="protein sequence ID" value="MBF8437212.1"/>
    <property type="molecule type" value="Genomic_DNA"/>
</dbReference>
<sequence>MLFDTHIHENLFSGDSHLSPDQVLEEAVEAGLDGICITDHESNGFKTYVDEYEDRYGIKIIVGAEVLTRQGDILVFGFDDLPERVIPANILLADVERAGGVAIAAHPFRKNYRGIGDNIDHLADLLHGVEGLNGSTSDRNNYKAIESANYNNLPLLGGSDAHRPGRIGKYITEIEAEINDENDFINAVRSGRVRPLYQHEGRYLPLKPLEEAEAV</sequence>
<accession>A0A931AQR2</accession>
<comment type="caution">
    <text evidence="2">The sequence shown here is derived from an EMBL/GenBank/DDBJ whole genome shotgun (WGS) entry which is preliminary data.</text>
</comment>
<proteinExistence type="predicted"/>
<dbReference type="InterPro" id="IPR004013">
    <property type="entry name" value="PHP_dom"/>
</dbReference>
<protein>
    <submittedName>
        <fullName evidence="2">PHP domain-containing protein</fullName>
    </submittedName>
</protein>
<dbReference type="Gene3D" id="3.20.20.140">
    <property type="entry name" value="Metal-dependent hydrolases"/>
    <property type="match status" value="1"/>
</dbReference>
<dbReference type="PANTHER" id="PTHR42924:SF3">
    <property type="entry name" value="POLYMERASE_HISTIDINOL PHOSPHATASE N-TERMINAL DOMAIN-CONTAINING PROTEIN"/>
    <property type="match status" value="1"/>
</dbReference>
<evidence type="ECO:0000313" key="3">
    <source>
        <dbReference type="Proteomes" id="UP000621436"/>
    </source>
</evidence>
<dbReference type="GO" id="GO:0004534">
    <property type="term" value="F:5'-3' RNA exonuclease activity"/>
    <property type="evidence" value="ECO:0007669"/>
    <property type="project" value="TreeGrafter"/>
</dbReference>
<dbReference type="Proteomes" id="UP000621436">
    <property type="component" value="Unassembled WGS sequence"/>
</dbReference>
<dbReference type="InterPro" id="IPR016195">
    <property type="entry name" value="Pol/histidinol_Pase-like"/>
</dbReference>
<feature type="domain" description="Polymerase/histidinol phosphatase N-terminal" evidence="1">
    <location>
        <begin position="3"/>
        <end position="70"/>
    </location>
</feature>
<gene>
    <name evidence="2" type="ORF">I0Q91_08995</name>
</gene>
<keyword evidence="3" id="KW-1185">Reference proteome</keyword>
<dbReference type="InterPro" id="IPR052018">
    <property type="entry name" value="PHP_domain"/>
</dbReference>
<reference evidence="2" key="1">
    <citation type="submission" date="2020-11" db="EMBL/GenBank/DDBJ databases">
        <title>Halonatronomonas betainensis gen. nov., sp. nov. a novel haloalkaliphilic representative of the family Halanaerobiacae capable of betaine degradation.</title>
        <authorList>
            <person name="Boltyanskaya Y."/>
            <person name="Kevbrin V."/>
            <person name="Detkova E."/>
            <person name="Grouzdev D.S."/>
            <person name="Koziaeva V."/>
            <person name="Zhilina T."/>
        </authorList>
    </citation>
    <scope>NUCLEOTIDE SEQUENCE</scope>
    <source>
        <strain evidence="2">Z-7014</strain>
    </source>
</reference>
<dbReference type="SMART" id="SM00481">
    <property type="entry name" value="POLIIIAc"/>
    <property type="match status" value="1"/>
</dbReference>
<evidence type="ECO:0000313" key="2">
    <source>
        <dbReference type="EMBL" id="MBF8437212.1"/>
    </source>
</evidence>